<dbReference type="EMBL" id="VDEP01000311">
    <property type="protein sequence ID" value="KAA1105167.1"/>
    <property type="molecule type" value="Genomic_DNA"/>
</dbReference>
<dbReference type="Proteomes" id="UP000325313">
    <property type="component" value="Unassembled WGS sequence"/>
</dbReference>
<accession>A0A5B0RQK8</accession>
<gene>
    <name evidence="1" type="ORF">PGTUg99_000611</name>
    <name evidence="2" type="ORF">PGTUg99_003654</name>
</gene>
<dbReference type="EMBL" id="VDEP01000158">
    <property type="protein sequence ID" value="KAA1127622.1"/>
    <property type="molecule type" value="Genomic_DNA"/>
</dbReference>
<reference evidence="2 3" key="1">
    <citation type="submission" date="2019-05" db="EMBL/GenBank/DDBJ databases">
        <title>Emergence of the Ug99 lineage of the wheat stem rust pathogen through somatic hybridization.</title>
        <authorList>
            <person name="Li F."/>
            <person name="Upadhyaya N.M."/>
            <person name="Sperschneider J."/>
            <person name="Matny O."/>
            <person name="Nguyen-Phuc H."/>
            <person name="Mago R."/>
            <person name="Raley C."/>
            <person name="Miller M.E."/>
            <person name="Silverstein K.A.T."/>
            <person name="Henningsen E."/>
            <person name="Hirsch C.D."/>
            <person name="Visser B."/>
            <person name="Pretorius Z.A."/>
            <person name="Steffenson B.J."/>
            <person name="Schwessinger B."/>
            <person name="Dodds P.N."/>
            <person name="Figueroa M."/>
        </authorList>
    </citation>
    <scope>NUCLEOTIDE SEQUENCE [LARGE SCALE GENOMIC DNA]</scope>
    <source>
        <strain evidence="2 3">Ug99</strain>
    </source>
</reference>
<comment type="caution">
    <text evidence="2">The sequence shown here is derived from an EMBL/GenBank/DDBJ whole genome shotgun (WGS) entry which is preliminary data.</text>
</comment>
<sequence>MITFSIRRLPLNFDLPLPCRSPGHMISSIHPYKRTVRRGSGISHLGEPVLPVISQGGNAPRRVLHVLPSYHGNVLGNGHCQVRGVLILTRLRVLTILLPRVVHGVSSRRDDASPVNDASCA</sequence>
<name>A0A5B0RQK8_PUCGR</name>
<organism evidence="2 3">
    <name type="scientific">Puccinia graminis f. sp. tritici</name>
    <dbReference type="NCBI Taxonomy" id="56615"/>
    <lineage>
        <taxon>Eukaryota</taxon>
        <taxon>Fungi</taxon>
        <taxon>Dikarya</taxon>
        <taxon>Basidiomycota</taxon>
        <taxon>Pucciniomycotina</taxon>
        <taxon>Pucciniomycetes</taxon>
        <taxon>Pucciniales</taxon>
        <taxon>Pucciniaceae</taxon>
        <taxon>Puccinia</taxon>
    </lineage>
</organism>
<dbReference type="AlphaFoldDB" id="A0A5B0RQK8"/>
<evidence type="ECO:0000313" key="1">
    <source>
        <dbReference type="EMBL" id="KAA1105167.1"/>
    </source>
</evidence>
<proteinExistence type="predicted"/>
<evidence type="ECO:0000313" key="2">
    <source>
        <dbReference type="EMBL" id="KAA1127622.1"/>
    </source>
</evidence>
<evidence type="ECO:0000313" key="3">
    <source>
        <dbReference type="Proteomes" id="UP000325313"/>
    </source>
</evidence>
<protein>
    <submittedName>
        <fullName evidence="2">Uncharacterized protein</fullName>
    </submittedName>
</protein>